<evidence type="ECO:0000313" key="11">
    <source>
        <dbReference type="EMBL" id="GAQ84948.1"/>
    </source>
</evidence>
<keyword evidence="5 10" id="KW-1133">Transmembrane helix</keyword>
<evidence type="ECO:0000256" key="5">
    <source>
        <dbReference type="ARBA" id="ARBA00022989"/>
    </source>
</evidence>
<evidence type="ECO:0000256" key="8">
    <source>
        <dbReference type="ARBA" id="ARBA00035585"/>
    </source>
</evidence>
<proteinExistence type="inferred from homology"/>
<comment type="similarity">
    <text evidence="7">Belongs to the fluoride channel Fluc/FEX (TC 1.A.43) family.</text>
</comment>
<keyword evidence="6 10" id="KW-0472">Membrane</keyword>
<sequence length="432" mass="46795">MPGVPAECNEELDEGELELEELEGEEAGIVPEEEAQLPERAKRRRWVQCSDLVFTFSHLALASVIGVLIRCGLEDLFGSRVLGIVGDQTALFTDLPVNMVGSFFMGVIAFAWKDSILRRSNALFLSLTAGMLGSLTTYSGFNQSITTLFVEGNWAAALLGLLIGVELPVVSLVVGIDFGRGASWAFSRLLQPRPSISLSRITADEQSPTEPKTASQKSFRQLPAGASNAGTRPENRVVAPEIRTTPSKLCERPPKTEPLNPQRVSDKTRLRRAAAAAALWLGVVLPLAAVGAKFDTGSSRRREIWLAAALAPPGVWLRYLLSRFNVRPKGGLKWLPVGTLLANVIASAGMAGLSVVLVSVRGLATRLWCQGVEIGVMGALSTVSTFAAEIYLLDQGKQHVWRSYVYILVSLLASQTVALLIYGVPVWIMHYD</sequence>
<keyword evidence="4 10" id="KW-0812">Transmembrane</keyword>
<dbReference type="PANTHER" id="PTHR28259">
    <property type="entry name" value="FLUORIDE EXPORT PROTEIN 1-RELATED"/>
    <property type="match status" value="1"/>
</dbReference>
<dbReference type="OrthoDB" id="409792at2759"/>
<dbReference type="EMBL" id="DF237163">
    <property type="protein sequence ID" value="GAQ84948.1"/>
    <property type="molecule type" value="Genomic_DNA"/>
</dbReference>
<evidence type="ECO:0000256" key="9">
    <source>
        <dbReference type="SAM" id="MobiDB-lite"/>
    </source>
</evidence>
<dbReference type="STRING" id="105231.A0A1Y1IA23"/>
<keyword evidence="3" id="KW-1003">Cell membrane</keyword>
<feature type="transmembrane region" description="Helical" evidence="10">
    <location>
        <begin position="334"/>
        <end position="360"/>
    </location>
</feature>
<comment type="function">
    <text evidence="1">Fluoride channel required for the rapid expulsion of cytoplasmic fluoride.</text>
</comment>
<dbReference type="PANTHER" id="PTHR28259:SF1">
    <property type="entry name" value="FLUORIDE EXPORT PROTEIN 1-RELATED"/>
    <property type="match status" value="1"/>
</dbReference>
<dbReference type="Proteomes" id="UP000054558">
    <property type="component" value="Unassembled WGS sequence"/>
</dbReference>
<feature type="transmembrane region" description="Helical" evidence="10">
    <location>
        <begin position="52"/>
        <end position="69"/>
    </location>
</feature>
<dbReference type="AlphaFoldDB" id="A0A1Y1IA23"/>
<feature type="transmembrane region" description="Helical" evidence="10">
    <location>
        <begin position="404"/>
        <end position="428"/>
    </location>
</feature>
<comment type="subcellular location">
    <subcellularLocation>
        <location evidence="2">Cell membrane</location>
        <topology evidence="2">Multi-pass membrane protein</topology>
    </subcellularLocation>
</comment>
<name>A0A1Y1IA23_KLENI</name>
<evidence type="ECO:0000256" key="7">
    <source>
        <dbReference type="ARBA" id="ARBA00035120"/>
    </source>
</evidence>
<feature type="transmembrane region" description="Helical" evidence="10">
    <location>
        <begin position="304"/>
        <end position="322"/>
    </location>
</feature>
<protein>
    <recommendedName>
        <fullName evidence="13">Fluoride ion transporter CrcB</fullName>
    </recommendedName>
</protein>
<feature type="transmembrane region" description="Helical" evidence="10">
    <location>
        <begin position="89"/>
        <end position="110"/>
    </location>
</feature>
<comment type="catalytic activity">
    <reaction evidence="8">
        <text>fluoride(in) = fluoride(out)</text>
        <dbReference type="Rhea" id="RHEA:76159"/>
        <dbReference type="ChEBI" id="CHEBI:17051"/>
    </reaction>
    <physiologicalReaction direction="left-to-right" evidence="8">
        <dbReference type="Rhea" id="RHEA:76160"/>
    </physiologicalReaction>
</comment>
<dbReference type="Pfam" id="PF02537">
    <property type="entry name" value="CRCB"/>
    <property type="match status" value="2"/>
</dbReference>
<reference evidence="11 12" key="1">
    <citation type="journal article" date="2014" name="Nat. Commun.">
        <title>Klebsormidium flaccidum genome reveals primary factors for plant terrestrial adaptation.</title>
        <authorList>
            <person name="Hori K."/>
            <person name="Maruyama F."/>
            <person name="Fujisawa T."/>
            <person name="Togashi T."/>
            <person name="Yamamoto N."/>
            <person name="Seo M."/>
            <person name="Sato S."/>
            <person name="Yamada T."/>
            <person name="Mori H."/>
            <person name="Tajima N."/>
            <person name="Moriyama T."/>
            <person name="Ikeuchi M."/>
            <person name="Watanabe M."/>
            <person name="Wada H."/>
            <person name="Kobayashi K."/>
            <person name="Saito M."/>
            <person name="Masuda T."/>
            <person name="Sasaki-Sekimoto Y."/>
            <person name="Mashiguchi K."/>
            <person name="Awai K."/>
            <person name="Shimojima M."/>
            <person name="Masuda S."/>
            <person name="Iwai M."/>
            <person name="Nobusawa T."/>
            <person name="Narise T."/>
            <person name="Kondo S."/>
            <person name="Saito H."/>
            <person name="Sato R."/>
            <person name="Murakawa M."/>
            <person name="Ihara Y."/>
            <person name="Oshima-Yamada Y."/>
            <person name="Ohtaka K."/>
            <person name="Satoh M."/>
            <person name="Sonobe K."/>
            <person name="Ishii M."/>
            <person name="Ohtani R."/>
            <person name="Kanamori-Sato M."/>
            <person name="Honoki R."/>
            <person name="Miyazaki D."/>
            <person name="Mochizuki H."/>
            <person name="Umetsu J."/>
            <person name="Higashi K."/>
            <person name="Shibata D."/>
            <person name="Kamiya Y."/>
            <person name="Sato N."/>
            <person name="Nakamura Y."/>
            <person name="Tabata S."/>
            <person name="Ida S."/>
            <person name="Kurokawa K."/>
            <person name="Ohta H."/>
        </authorList>
    </citation>
    <scope>NUCLEOTIDE SEQUENCE [LARGE SCALE GENOMIC DNA]</scope>
    <source>
        <strain evidence="11 12">NIES-2285</strain>
    </source>
</reference>
<evidence type="ECO:0000256" key="3">
    <source>
        <dbReference type="ARBA" id="ARBA00022475"/>
    </source>
</evidence>
<evidence type="ECO:0000256" key="10">
    <source>
        <dbReference type="SAM" id="Phobius"/>
    </source>
</evidence>
<feature type="transmembrane region" description="Helical" evidence="10">
    <location>
        <begin position="372"/>
        <end position="392"/>
    </location>
</feature>
<feature type="compositionally biased region" description="Polar residues" evidence="9">
    <location>
        <begin position="200"/>
        <end position="219"/>
    </location>
</feature>
<evidence type="ECO:0000256" key="6">
    <source>
        <dbReference type="ARBA" id="ARBA00023136"/>
    </source>
</evidence>
<evidence type="ECO:0008006" key="13">
    <source>
        <dbReference type="Google" id="ProtNLM"/>
    </source>
</evidence>
<dbReference type="GO" id="GO:1903424">
    <property type="term" value="P:fluoride transmembrane transport"/>
    <property type="evidence" value="ECO:0000318"/>
    <property type="project" value="GO_Central"/>
</dbReference>
<dbReference type="OMA" id="LQSYGFW"/>
<evidence type="ECO:0000256" key="2">
    <source>
        <dbReference type="ARBA" id="ARBA00004651"/>
    </source>
</evidence>
<dbReference type="GO" id="GO:1903425">
    <property type="term" value="F:fluoride transmembrane transporter activity"/>
    <property type="evidence" value="ECO:0000318"/>
    <property type="project" value="GO_Central"/>
</dbReference>
<evidence type="ECO:0000313" key="12">
    <source>
        <dbReference type="Proteomes" id="UP000054558"/>
    </source>
</evidence>
<feature type="transmembrane region" description="Helical" evidence="10">
    <location>
        <begin position="122"/>
        <end position="141"/>
    </location>
</feature>
<accession>A0A1Y1IA23</accession>
<gene>
    <name evidence="11" type="ORF">KFL_002140020</name>
</gene>
<dbReference type="GO" id="GO:0005886">
    <property type="term" value="C:plasma membrane"/>
    <property type="evidence" value="ECO:0000318"/>
    <property type="project" value="GO_Central"/>
</dbReference>
<evidence type="ECO:0000256" key="1">
    <source>
        <dbReference type="ARBA" id="ARBA00002598"/>
    </source>
</evidence>
<dbReference type="InterPro" id="IPR003691">
    <property type="entry name" value="FluC"/>
</dbReference>
<keyword evidence="12" id="KW-1185">Reference proteome</keyword>
<feature type="transmembrane region" description="Helical" evidence="10">
    <location>
        <begin position="273"/>
        <end position="292"/>
    </location>
</feature>
<evidence type="ECO:0000256" key="4">
    <source>
        <dbReference type="ARBA" id="ARBA00022692"/>
    </source>
</evidence>
<feature type="region of interest" description="Disordered" evidence="9">
    <location>
        <begin position="200"/>
        <end position="236"/>
    </location>
</feature>
<feature type="region of interest" description="Disordered" evidence="9">
    <location>
        <begin position="247"/>
        <end position="266"/>
    </location>
</feature>
<organism evidence="11 12">
    <name type="scientific">Klebsormidium nitens</name>
    <name type="common">Green alga</name>
    <name type="synonym">Ulothrix nitens</name>
    <dbReference type="NCBI Taxonomy" id="105231"/>
    <lineage>
        <taxon>Eukaryota</taxon>
        <taxon>Viridiplantae</taxon>
        <taxon>Streptophyta</taxon>
        <taxon>Klebsormidiophyceae</taxon>
        <taxon>Klebsormidiales</taxon>
        <taxon>Klebsormidiaceae</taxon>
        <taxon>Klebsormidium</taxon>
    </lineage>
</organism>
<feature type="transmembrane region" description="Helical" evidence="10">
    <location>
        <begin position="153"/>
        <end position="178"/>
    </location>
</feature>